<evidence type="ECO:0000256" key="1">
    <source>
        <dbReference type="SAM" id="MobiDB-lite"/>
    </source>
</evidence>
<organism evidence="2 3">
    <name type="scientific">Streptomyces agglomeratus</name>
    <dbReference type="NCBI Taxonomy" id="285458"/>
    <lineage>
        <taxon>Bacteria</taxon>
        <taxon>Bacillati</taxon>
        <taxon>Actinomycetota</taxon>
        <taxon>Actinomycetes</taxon>
        <taxon>Kitasatosporales</taxon>
        <taxon>Streptomycetaceae</taxon>
        <taxon>Streptomyces</taxon>
    </lineage>
</organism>
<keyword evidence="3" id="KW-1185">Reference proteome</keyword>
<protein>
    <submittedName>
        <fullName evidence="2">Uncharacterized protein</fullName>
    </submittedName>
</protein>
<dbReference type="EMBL" id="MEHJ01000001">
    <property type="protein sequence ID" value="OEJ24749.1"/>
    <property type="molecule type" value="Genomic_DNA"/>
</dbReference>
<name>A0A1E5P5F0_9ACTN</name>
<accession>A0A1E5P5F0</accession>
<comment type="caution">
    <text evidence="2">The sequence shown here is derived from an EMBL/GenBank/DDBJ whole genome shotgun (WGS) entry which is preliminary data.</text>
</comment>
<gene>
    <name evidence="2" type="ORF">AS594_09920</name>
</gene>
<proteinExistence type="predicted"/>
<feature type="region of interest" description="Disordered" evidence="1">
    <location>
        <begin position="1"/>
        <end position="28"/>
    </location>
</feature>
<dbReference type="AlphaFoldDB" id="A0A1E5P5F0"/>
<reference evidence="2 3" key="1">
    <citation type="submission" date="2016-08" db="EMBL/GenBank/DDBJ databases">
        <title>Complete genome sequence of Streptomyces agglomeratus strain 6-3-2, a novel anti-MRSA actinomycete isolated from Wuli of Tebit, China.</title>
        <authorList>
            <person name="Chen X."/>
        </authorList>
    </citation>
    <scope>NUCLEOTIDE SEQUENCE [LARGE SCALE GENOMIC DNA]</scope>
    <source>
        <strain evidence="2 3">6-3-2</strain>
    </source>
</reference>
<evidence type="ECO:0000313" key="2">
    <source>
        <dbReference type="EMBL" id="OEJ24749.1"/>
    </source>
</evidence>
<evidence type="ECO:0000313" key="3">
    <source>
        <dbReference type="Proteomes" id="UP000095759"/>
    </source>
</evidence>
<sequence>MFGQWRSGTGAASAGSSTPPAQYPDTIGRQLQLPCGEIAMVLDMTDHPGESRSTEDAVSAS</sequence>
<feature type="compositionally biased region" description="Low complexity" evidence="1">
    <location>
        <begin position="7"/>
        <end position="20"/>
    </location>
</feature>
<dbReference type="Proteomes" id="UP000095759">
    <property type="component" value="Unassembled WGS sequence"/>
</dbReference>